<organism evidence="1 2">
    <name type="scientific">Citrus sinensis</name>
    <name type="common">Sweet orange</name>
    <name type="synonym">Citrus aurantium var. sinensis</name>
    <dbReference type="NCBI Taxonomy" id="2711"/>
    <lineage>
        <taxon>Eukaryota</taxon>
        <taxon>Viridiplantae</taxon>
        <taxon>Streptophyta</taxon>
        <taxon>Embryophyta</taxon>
        <taxon>Tracheophyta</taxon>
        <taxon>Spermatophyta</taxon>
        <taxon>Magnoliopsida</taxon>
        <taxon>eudicotyledons</taxon>
        <taxon>Gunneridae</taxon>
        <taxon>Pentapetalae</taxon>
        <taxon>rosids</taxon>
        <taxon>malvids</taxon>
        <taxon>Sapindales</taxon>
        <taxon>Rutaceae</taxon>
        <taxon>Aurantioideae</taxon>
        <taxon>Citrus</taxon>
    </lineage>
</organism>
<evidence type="ECO:0000313" key="2">
    <source>
        <dbReference type="Proteomes" id="UP000829398"/>
    </source>
</evidence>
<reference evidence="2" key="1">
    <citation type="journal article" date="2023" name="Hortic. Res.">
        <title>A chromosome-level phased genome enabling allele-level studies in sweet orange: a case study on citrus Huanglongbing tolerance.</title>
        <authorList>
            <person name="Wu B."/>
            <person name="Yu Q."/>
            <person name="Deng Z."/>
            <person name="Duan Y."/>
            <person name="Luo F."/>
            <person name="Gmitter F. Jr."/>
        </authorList>
    </citation>
    <scope>NUCLEOTIDE SEQUENCE [LARGE SCALE GENOMIC DNA]</scope>
    <source>
        <strain evidence="2">cv. Valencia</strain>
    </source>
</reference>
<evidence type="ECO:0000313" key="1">
    <source>
        <dbReference type="EMBL" id="KAH9697876.1"/>
    </source>
</evidence>
<keyword evidence="2" id="KW-1185">Reference proteome</keyword>
<comment type="caution">
    <text evidence="1">The sequence shown here is derived from an EMBL/GenBank/DDBJ whole genome shotgun (WGS) entry which is preliminary data.</text>
</comment>
<dbReference type="Proteomes" id="UP000829398">
    <property type="component" value="Chromosome 8"/>
</dbReference>
<gene>
    <name evidence="1" type="ORF">KPL71_023797</name>
</gene>
<name>A0ACB8ILU6_CITSI</name>
<protein>
    <submittedName>
        <fullName evidence="1">Uncharacterized protein</fullName>
    </submittedName>
</protein>
<dbReference type="EMBL" id="CM039177">
    <property type="protein sequence ID" value="KAH9697876.1"/>
    <property type="molecule type" value="Genomic_DNA"/>
</dbReference>
<sequence>MATNKERIERIEADIGNLQNKMEQIEIGINDKLQRLEDTLSKLAESFSATRGTASRGTNEHIGSSRPFREESEGRRPPLPTRIAKLEFPRYAGDDPTEWFNRVTQYFEYQETTDEQKVVLASYHLEGEANQWWQWMRKAYQEEGQPVTWETFVDELWARFGPTDCEDFDEALSRVEQTRSLREYQKEFERLGNRVHGWSQKALVGTFMGGLKPEIAEDIRMFRPRTLKEGINLARMKDDQITRQRRLFQPPSNRTPPTLPPTQASPTVPVKRLPWDEMQRRRAQGLCFTCNERFTAGHKCQGPQLLLLESYNDTNEISCEEVAEELHGEENKREQLGKIRHCYNNNSFADP</sequence>
<accession>A0ACB8ILU6</accession>
<proteinExistence type="predicted"/>